<dbReference type="Proteomes" id="UP000188729">
    <property type="component" value="Unassembled WGS sequence"/>
</dbReference>
<evidence type="ECO:0000313" key="2">
    <source>
        <dbReference type="EMBL" id="ONF96263.1"/>
    </source>
</evidence>
<dbReference type="AlphaFoldDB" id="A0A1V2EUN1"/>
<evidence type="ECO:0000313" key="3">
    <source>
        <dbReference type="Proteomes" id="UP000188729"/>
    </source>
</evidence>
<reference evidence="2 3" key="1">
    <citation type="submission" date="2016-11" db="EMBL/GenBank/DDBJ databases">
        <title>Genome sequence of Sphingomonas jeddahensis G39.</title>
        <authorList>
            <person name="Poehlein A."/>
            <person name="Wuebbeler J.H."/>
            <person name="Steinbuechel A."/>
            <person name="Daniel R."/>
        </authorList>
    </citation>
    <scope>NUCLEOTIDE SEQUENCE [LARGE SCALE GENOMIC DNA]</scope>
    <source>
        <strain evidence="2 3">G39</strain>
    </source>
</reference>
<dbReference type="RefSeq" id="WP_076744250.1">
    <property type="nucleotide sequence ID" value="NZ_MPSB01000005.1"/>
</dbReference>
<feature type="domain" description="Serine aminopeptidase S33" evidence="1">
    <location>
        <begin position="41"/>
        <end position="292"/>
    </location>
</feature>
<dbReference type="STRING" id="1915074.SPHI_14920"/>
<proteinExistence type="predicted"/>
<keyword evidence="3" id="KW-1185">Reference proteome</keyword>
<dbReference type="SUPFAM" id="SSF53474">
    <property type="entry name" value="alpha/beta-Hydrolases"/>
    <property type="match status" value="1"/>
</dbReference>
<protein>
    <submittedName>
        <fullName evidence="2">Lysophospholipase L2</fullName>
    </submittedName>
</protein>
<accession>A0A1V2EUN1</accession>
<organism evidence="2 3">
    <name type="scientific">Sphingomonas jeddahensis</name>
    <dbReference type="NCBI Taxonomy" id="1915074"/>
    <lineage>
        <taxon>Bacteria</taxon>
        <taxon>Pseudomonadati</taxon>
        <taxon>Pseudomonadota</taxon>
        <taxon>Alphaproteobacteria</taxon>
        <taxon>Sphingomonadales</taxon>
        <taxon>Sphingomonadaceae</taxon>
        <taxon>Sphingomonas</taxon>
    </lineage>
</organism>
<sequence>MNTHAPTRRAIPADATIAHWRARDGWQLRRFDWRAAKAGSRGGILFQTGRADVFEKYFESFAHWHDAGWSVTAFDWRGQGGSGRLSADPHVGHADSFAPLIADLAAFWQQWDVAGPRVLMGHSMGGHLALRAMLEGVVKPDAAVLIAPMLGLKGPIGSRLAERLARLMRALGDPARPAWKANERPASLTSRQKLLTNHPERYSDEHYWYEQTPEIRLGPPSWSWLVEAFASTRAQREDPRLATLGIPILMLVADADGLVDPRAAVEVAGRLPNAELLRFGHESAHEILREVDPVRDRALAAIDTFLATNAR</sequence>
<evidence type="ECO:0000259" key="1">
    <source>
        <dbReference type="Pfam" id="PF12146"/>
    </source>
</evidence>
<dbReference type="Gene3D" id="3.40.50.1820">
    <property type="entry name" value="alpha/beta hydrolase"/>
    <property type="match status" value="1"/>
</dbReference>
<comment type="caution">
    <text evidence="2">The sequence shown here is derived from an EMBL/GenBank/DDBJ whole genome shotgun (WGS) entry which is preliminary data.</text>
</comment>
<gene>
    <name evidence="2" type="ORF">SPHI_14920</name>
</gene>
<name>A0A1V2EUN1_9SPHN</name>
<dbReference type="PANTHER" id="PTHR11614">
    <property type="entry name" value="PHOSPHOLIPASE-RELATED"/>
    <property type="match status" value="1"/>
</dbReference>
<dbReference type="InterPro" id="IPR051044">
    <property type="entry name" value="MAG_DAG_Lipase"/>
</dbReference>
<dbReference type="InterPro" id="IPR029058">
    <property type="entry name" value="AB_hydrolase_fold"/>
</dbReference>
<dbReference type="InterPro" id="IPR022742">
    <property type="entry name" value="Hydrolase_4"/>
</dbReference>
<dbReference type="Pfam" id="PF12146">
    <property type="entry name" value="Hydrolase_4"/>
    <property type="match status" value="1"/>
</dbReference>
<dbReference type="OrthoDB" id="9788260at2"/>
<dbReference type="EMBL" id="MPSB01000005">
    <property type="protein sequence ID" value="ONF96263.1"/>
    <property type="molecule type" value="Genomic_DNA"/>
</dbReference>